<protein>
    <submittedName>
        <fullName evidence="3">Uncharacterized protein</fullName>
    </submittedName>
</protein>
<keyword evidence="2" id="KW-0732">Signal</keyword>
<dbReference type="PROSITE" id="PS51257">
    <property type="entry name" value="PROKAR_LIPOPROTEIN"/>
    <property type="match status" value="1"/>
</dbReference>
<feature type="signal peptide" evidence="2">
    <location>
        <begin position="1"/>
        <end position="20"/>
    </location>
</feature>
<gene>
    <name evidence="3" type="ORF">VSA01S_18840</name>
</gene>
<keyword evidence="4" id="KW-1185">Reference proteome</keyword>
<organism evidence="3 4">
    <name type="scientific">Vibrio sagamiensis NBRC 104589</name>
    <dbReference type="NCBI Taxonomy" id="1219064"/>
    <lineage>
        <taxon>Bacteria</taxon>
        <taxon>Pseudomonadati</taxon>
        <taxon>Pseudomonadota</taxon>
        <taxon>Gammaproteobacteria</taxon>
        <taxon>Vibrionales</taxon>
        <taxon>Vibrionaceae</taxon>
        <taxon>Vibrio</taxon>
    </lineage>
</organism>
<comment type="caution">
    <text evidence="3">The sequence shown here is derived from an EMBL/GenBank/DDBJ whole genome shotgun (WGS) entry which is preliminary data.</text>
</comment>
<dbReference type="PANTHER" id="PTHR34714:SF2">
    <property type="entry name" value="EGF-LIKE DOMAIN-CONTAINING PROTEIN"/>
    <property type="match status" value="1"/>
</dbReference>
<reference evidence="3 4" key="1">
    <citation type="submission" date="2019-07" db="EMBL/GenBank/DDBJ databases">
        <title>Whole genome shotgun sequence of Vibrio sagamiensis NBRC 104589.</title>
        <authorList>
            <person name="Hosoyama A."/>
            <person name="Uohara A."/>
            <person name="Ohji S."/>
            <person name="Ichikawa N."/>
        </authorList>
    </citation>
    <scope>NUCLEOTIDE SEQUENCE [LARGE SCALE GENOMIC DNA]</scope>
    <source>
        <strain evidence="3 4">NBRC 104589</strain>
    </source>
</reference>
<evidence type="ECO:0000313" key="4">
    <source>
        <dbReference type="Proteomes" id="UP000321922"/>
    </source>
</evidence>
<feature type="chain" id="PRO_5021856301" evidence="2">
    <location>
        <begin position="21"/>
        <end position="787"/>
    </location>
</feature>
<dbReference type="PANTHER" id="PTHR34714">
    <property type="entry name" value="EGF-LIKE DOMAIN-CONTAINING PROTEIN"/>
    <property type="match status" value="1"/>
</dbReference>
<name>A0A511QH45_9VIBR</name>
<evidence type="ECO:0000256" key="1">
    <source>
        <dbReference type="SAM" id="Coils"/>
    </source>
</evidence>
<evidence type="ECO:0000256" key="2">
    <source>
        <dbReference type="SAM" id="SignalP"/>
    </source>
</evidence>
<feature type="coiled-coil region" evidence="1">
    <location>
        <begin position="265"/>
        <end position="327"/>
    </location>
</feature>
<dbReference type="Proteomes" id="UP000321922">
    <property type="component" value="Unassembled WGS sequence"/>
</dbReference>
<sequence>MFKKNTLLCYMLFSCGFASASPWTDYYNIEESKYYPSSYKEKEISTTHNSATIRGLYLDTNDIYEIINSDDYRTVNIFADTININNPLLANISGKSIFLMARTIVGDNSININVSDESISIVKILANEIKTHVSVNDMNGFNIVSSDAGRNFEYVKFSDSPAMVSQNDSLNATDFIEEITDNKTIFFDQSFDAGSAIFDQSPSLSASVLGWNSETLGQTNEIVNTNTDFANLYTSFKSMEIFVKSSQKAGNYLPNLDMDVYSEAYNTILSSMEAYQSELDKFEDRNTALAERKESAQLMLDHLNSALNAQQNIIDNQNKKIDAYNKVVDDRSIEFEKQKVSVDEKASEFHDGLIAYMVHETINAAFNCLSIIADIGSGIIGAYTGNVGEIAESASDMADELGETASIVKNLKKLSDNIASVKKLVDTLNSIITMIREQMYNADLREQMKSINLAIPELESSSLTWTLTQQDINTKLSIAEALPVPGSKQYHAALDKLITWGSAITGTQLALIQMTSNVVELEFQKKAIMEDITRIEALIDKIGTDQEAMLDVEKYLLRSYNFFKRPLYTAQLNYNAAYKYTTFKDSNVTPKLNATYLEYSKDRVLMQQQFDDYMSSLSEYAQVFRNSFDLNDADAIKSLRETGQFSINISPDNYTNFGTGFFEGENRIRLETFGVELIGSDLPDTLYKFQISHTGQFTDIYKGNEFVFNGTLINKFFSYEKEGDIHNINQDGNLEEEFKSYTFKPSLMSNWTIKLKNYETIDLSKLENIKISLQGSSITTPWRKDLP</sequence>
<accession>A0A511QH45</accession>
<evidence type="ECO:0000313" key="3">
    <source>
        <dbReference type="EMBL" id="GEM75772.1"/>
    </source>
</evidence>
<dbReference type="EMBL" id="BJXJ01000016">
    <property type="protein sequence ID" value="GEM75772.1"/>
    <property type="molecule type" value="Genomic_DNA"/>
</dbReference>
<dbReference type="OrthoDB" id="4496929at2"/>
<dbReference type="RefSeq" id="WP_039980882.1">
    <property type="nucleotide sequence ID" value="NZ_BAOJ01000047.1"/>
</dbReference>
<keyword evidence="1" id="KW-0175">Coiled coil</keyword>
<dbReference type="AlphaFoldDB" id="A0A511QH45"/>
<proteinExistence type="predicted"/>